<dbReference type="KEGG" id="nev:NTE_01155"/>
<dbReference type="GeneID" id="41596967"/>
<sequence length="90" mass="10218">MTEEKEDNNTSTNSSMMKRVTWQSENCLSCKWFSPSDPLNADILSTGKCVHPSLQKFKLTVSGRDWCNLFVEISQEQIDQMQEKAAGAEQ</sequence>
<dbReference type="AlphaFoldDB" id="A0A075MPX8"/>
<dbReference type="EMBL" id="CP007174">
    <property type="protein sequence ID" value="AIF83228.1"/>
    <property type="molecule type" value="Genomic_DNA"/>
</dbReference>
<reference evidence="1 2" key="1">
    <citation type="journal article" date="2014" name="PLoS ONE">
        <title>Genome Sequence of Candidatus Nitrososphaera evergladensis from Group I.1b Enriched from Everglades Soil Reveals Novel Genomic Features of the Ammonia-Oxidizing Archaea.</title>
        <authorList>
            <person name="Zhalnina K.V."/>
            <person name="Dias R."/>
            <person name="Leonard M.T."/>
            <person name="Dorr de Quadros P."/>
            <person name="Camargo F.A."/>
            <person name="Drew J.C."/>
            <person name="Farmerie W.G."/>
            <person name="Daroub S.H."/>
            <person name="Triplett E.W."/>
        </authorList>
    </citation>
    <scope>NUCLEOTIDE SEQUENCE [LARGE SCALE GENOMIC DNA]</scope>
    <source>
        <strain evidence="1 2">SR1</strain>
    </source>
</reference>
<dbReference type="HOGENOM" id="CLU_2433697_0_0_2"/>
<evidence type="ECO:0000313" key="2">
    <source>
        <dbReference type="Proteomes" id="UP000028194"/>
    </source>
</evidence>
<gene>
    <name evidence="1" type="ORF">NTE_01155</name>
</gene>
<keyword evidence="2" id="KW-1185">Reference proteome</keyword>
<accession>A0A075MPX8</accession>
<name>A0A075MPX8_9ARCH</name>
<protein>
    <submittedName>
        <fullName evidence="1">Uncharacterized protein</fullName>
    </submittedName>
</protein>
<dbReference type="Proteomes" id="UP000028194">
    <property type="component" value="Chromosome"/>
</dbReference>
<dbReference type="RefSeq" id="WP_148700025.1">
    <property type="nucleotide sequence ID" value="NZ_CP007174.1"/>
</dbReference>
<organism evidence="1 2">
    <name type="scientific">Candidatus Nitrososphaera evergladensis SR1</name>
    <dbReference type="NCBI Taxonomy" id="1459636"/>
    <lineage>
        <taxon>Archaea</taxon>
        <taxon>Nitrososphaerota</taxon>
        <taxon>Nitrososphaeria</taxon>
        <taxon>Nitrososphaerales</taxon>
        <taxon>Nitrososphaeraceae</taxon>
        <taxon>Nitrososphaera</taxon>
    </lineage>
</organism>
<proteinExistence type="predicted"/>
<evidence type="ECO:0000313" key="1">
    <source>
        <dbReference type="EMBL" id="AIF83228.1"/>
    </source>
</evidence>